<dbReference type="Proteomes" id="UP000271337">
    <property type="component" value="Unassembled WGS sequence"/>
</dbReference>
<dbReference type="Proteomes" id="UP000282582">
    <property type="component" value="Unassembled WGS sequence"/>
</dbReference>
<accession>A0A3M6YG36</accession>
<comment type="caution">
    <text evidence="1">The sequence shown here is derived from an EMBL/GenBank/DDBJ whole genome shotgun (WGS) entry which is preliminary data.</text>
</comment>
<evidence type="ECO:0000313" key="2">
    <source>
        <dbReference type="EMBL" id="RMY19873.1"/>
    </source>
</evidence>
<name>A0A3M6YG36_HORWE</name>
<reference evidence="3 4" key="1">
    <citation type="journal article" date="2018" name="BMC Genomics">
        <title>Genomic evidence for intraspecific hybridization in a clonal and extremely halotolerant yeast.</title>
        <authorList>
            <person name="Gostincar C."/>
            <person name="Stajich J.E."/>
            <person name="Zupancic J."/>
            <person name="Zalar P."/>
            <person name="Gunde-Cimerman N."/>
        </authorList>
    </citation>
    <scope>NUCLEOTIDE SEQUENCE [LARGE SCALE GENOMIC DNA]</scope>
    <source>
        <strain evidence="1 4">EXF-6654</strain>
        <strain evidence="2 3">EXF-6669</strain>
    </source>
</reference>
<sequence length="180" mass="19485">MLEQTRGSDYCLVIGNPKKESTGFPPKTFDAGCYSKVDCVSREVEQGSETLSLATSANADSPPFPLRPQHSRNALLAANLPRTEQYTRTSLFHPRHSLITIYTHTTTPTSKRPLLQTTLLDQLGSCIDDVRYHNNITTAAAAALTSAQSLPGSSGACHEHASRTSAPIDSSFYTSTSILQ</sequence>
<dbReference type="EMBL" id="QWIL01000362">
    <property type="protein sequence ID" value="RMY19873.1"/>
    <property type="molecule type" value="Genomic_DNA"/>
</dbReference>
<protein>
    <submittedName>
        <fullName evidence="1">Uncharacterized protein</fullName>
    </submittedName>
</protein>
<evidence type="ECO:0000313" key="3">
    <source>
        <dbReference type="Proteomes" id="UP000271337"/>
    </source>
</evidence>
<proteinExistence type="predicted"/>
<organism evidence="1 4">
    <name type="scientific">Hortaea werneckii</name>
    <name type="common">Black yeast</name>
    <name type="synonym">Cladosporium werneckii</name>
    <dbReference type="NCBI Taxonomy" id="91943"/>
    <lineage>
        <taxon>Eukaryota</taxon>
        <taxon>Fungi</taxon>
        <taxon>Dikarya</taxon>
        <taxon>Ascomycota</taxon>
        <taxon>Pezizomycotina</taxon>
        <taxon>Dothideomycetes</taxon>
        <taxon>Dothideomycetidae</taxon>
        <taxon>Mycosphaerellales</taxon>
        <taxon>Teratosphaeriaceae</taxon>
        <taxon>Hortaea</taxon>
    </lineage>
</organism>
<evidence type="ECO:0000313" key="1">
    <source>
        <dbReference type="EMBL" id="RMY01994.1"/>
    </source>
</evidence>
<dbReference type="AlphaFoldDB" id="A0A3M6YG36"/>
<dbReference type="EMBL" id="QWIK01000715">
    <property type="protein sequence ID" value="RMY01994.1"/>
    <property type="molecule type" value="Genomic_DNA"/>
</dbReference>
<gene>
    <name evidence="2" type="ORF">D0867_04406</name>
    <name evidence="1" type="ORF">D0868_08200</name>
</gene>
<evidence type="ECO:0000313" key="4">
    <source>
        <dbReference type="Proteomes" id="UP000282582"/>
    </source>
</evidence>